<dbReference type="Pfam" id="PF20695">
    <property type="entry name" value="UbiD_N"/>
    <property type="match status" value="1"/>
</dbReference>
<gene>
    <name evidence="4" type="ORF">SAMN02745165_01861</name>
</gene>
<dbReference type="InterPro" id="IPR048304">
    <property type="entry name" value="UbiD_Rift_dom"/>
</dbReference>
<dbReference type="Proteomes" id="UP000184171">
    <property type="component" value="Unassembled WGS sequence"/>
</dbReference>
<organism evidence="4 5">
    <name type="scientific">Malonomonas rubra DSM 5091</name>
    <dbReference type="NCBI Taxonomy" id="1122189"/>
    <lineage>
        <taxon>Bacteria</taxon>
        <taxon>Pseudomonadati</taxon>
        <taxon>Thermodesulfobacteriota</taxon>
        <taxon>Desulfuromonadia</taxon>
        <taxon>Desulfuromonadales</taxon>
        <taxon>Geopsychrobacteraceae</taxon>
        <taxon>Malonomonas</taxon>
    </lineage>
</organism>
<feature type="domain" description="3-octaprenyl-4-hydroxybenzoate carboxy-lyase-like Rift-related" evidence="1">
    <location>
        <begin position="109"/>
        <end position="297"/>
    </location>
</feature>
<feature type="domain" description="3-octaprenyl-4-hydroxybenzoate carboxy-lyase-like N-terminal" evidence="2">
    <location>
        <begin position="7"/>
        <end position="76"/>
    </location>
</feature>
<name>A0A1M6HJS4_MALRU</name>
<reference evidence="4 5" key="1">
    <citation type="submission" date="2016-11" db="EMBL/GenBank/DDBJ databases">
        <authorList>
            <person name="Jaros S."/>
            <person name="Januszkiewicz K."/>
            <person name="Wedrychowicz H."/>
        </authorList>
    </citation>
    <scope>NUCLEOTIDE SEQUENCE [LARGE SCALE GENOMIC DNA]</scope>
    <source>
        <strain evidence="4 5">DSM 5091</strain>
    </source>
</reference>
<dbReference type="GO" id="GO:0005737">
    <property type="term" value="C:cytoplasm"/>
    <property type="evidence" value="ECO:0007669"/>
    <property type="project" value="TreeGrafter"/>
</dbReference>
<dbReference type="NCBIfam" id="TIGR00148">
    <property type="entry name" value="UbiD family decarboxylase"/>
    <property type="match status" value="1"/>
</dbReference>
<sequence>MNFRDYLQALKEQGQLTEITAPVSCDLEVAAIARQEFKKTDGGKALLFQKLPDSDYSLAVNVFGNERRMLGILQDDSFPAFTQKLKNILQLKNQGYPFGNSLENASFLQHKASFDLSRIPALRSWAGEKEPYLTLAVAVSRNLDNGVVNLGLYRAQIKSAKEIALNCSAGSGLGRHLELAKKKNEKLPVALLLGLPPVYWWLAAAPLPEEVNELSFAHKLFTDGARFYATKEHHFPIPDDVEMVIEGELSITETCVEGPFGNHTGQYVMRRDCPLMRVQSVQHKDDAIIPATVVGPPPSENVYFGKANECLIRELIKSEFQEIHDISMPLSTIFHGAAILQVSSLSQRSRRELIEALWQVSPLNRSRFILLVDRDIDLLSFEQCWWRAINGLKSERVYMNGGRIAIDATGLDPAKKVAEDPEILKLLAARATEYKL</sequence>
<dbReference type="SUPFAM" id="SSF50475">
    <property type="entry name" value="FMN-binding split barrel"/>
    <property type="match status" value="1"/>
</dbReference>
<dbReference type="PANTHER" id="PTHR30108">
    <property type="entry name" value="3-OCTAPRENYL-4-HYDROXYBENZOATE CARBOXY-LYASE-RELATED"/>
    <property type="match status" value="1"/>
</dbReference>
<dbReference type="PANTHER" id="PTHR30108:SF17">
    <property type="entry name" value="FERULIC ACID DECARBOXYLASE 1"/>
    <property type="match status" value="1"/>
</dbReference>
<evidence type="ECO:0000259" key="2">
    <source>
        <dbReference type="Pfam" id="PF20695"/>
    </source>
</evidence>
<dbReference type="Pfam" id="PF20696">
    <property type="entry name" value="UbiD_C"/>
    <property type="match status" value="1"/>
</dbReference>
<dbReference type="AlphaFoldDB" id="A0A1M6HJS4"/>
<dbReference type="InterPro" id="IPR002830">
    <property type="entry name" value="UbiD"/>
</dbReference>
<dbReference type="STRING" id="1122189.SAMN02745165_01861"/>
<dbReference type="InterPro" id="IPR049381">
    <property type="entry name" value="UbiD-like_C"/>
</dbReference>
<dbReference type="OrthoDB" id="9809841at2"/>
<dbReference type="InterPro" id="IPR049383">
    <property type="entry name" value="UbiD-like_N"/>
</dbReference>
<dbReference type="RefSeq" id="WP_072908135.1">
    <property type="nucleotide sequence ID" value="NZ_FQZT01000005.1"/>
</dbReference>
<dbReference type="SUPFAM" id="SSF143968">
    <property type="entry name" value="UbiD C-terminal domain-like"/>
    <property type="match status" value="1"/>
</dbReference>
<feature type="domain" description="3-octaprenyl-4-hydroxybenzoate carboxy-lyase-like C-terminal" evidence="3">
    <location>
        <begin position="304"/>
        <end position="394"/>
    </location>
</feature>
<accession>A0A1M6HJS4</accession>
<dbReference type="Gene3D" id="3.40.1670.10">
    <property type="entry name" value="UbiD C-terminal domain-like"/>
    <property type="match status" value="1"/>
</dbReference>
<protein>
    <submittedName>
        <fullName evidence="4">3-octaprenyl-4hydroxybenzoate decarboxylase</fullName>
    </submittedName>
</protein>
<keyword evidence="5" id="KW-1185">Reference proteome</keyword>
<evidence type="ECO:0000313" key="5">
    <source>
        <dbReference type="Proteomes" id="UP000184171"/>
    </source>
</evidence>
<evidence type="ECO:0000259" key="3">
    <source>
        <dbReference type="Pfam" id="PF20696"/>
    </source>
</evidence>
<dbReference type="EMBL" id="FQZT01000005">
    <property type="protein sequence ID" value="SHJ22453.1"/>
    <property type="molecule type" value="Genomic_DNA"/>
</dbReference>
<dbReference type="GO" id="GO:0016831">
    <property type="term" value="F:carboxy-lyase activity"/>
    <property type="evidence" value="ECO:0007669"/>
    <property type="project" value="InterPro"/>
</dbReference>
<dbReference type="Pfam" id="PF01977">
    <property type="entry name" value="UbiD"/>
    <property type="match status" value="1"/>
</dbReference>
<evidence type="ECO:0000313" key="4">
    <source>
        <dbReference type="EMBL" id="SHJ22453.1"/>
    </source>
</evidence>
<proteinExistence type="predicted"/>
<evidence type="ECO:0000259" key="1">
    <source>
        <dbReference type="Pfam" id="PF01977"/>
    </source>
</evidence>